<sequence>MTATVHGFQTEVTKLLNLLANSLYSNKEVFLRELISNASDAIDKLHFMSLTDMDLIKDDPVFKIQIRADKDSQTLTVSDNGLGMTLDEANANLGTIAKSGTEEFVKHLSGDQVKDSQLIGQFGVGFYSAFIVADRVTVISRSAKAPVNEGVRWTSEGNGTFESENIDVPARGTQVILHLKDDAKEFLDQWKLHDIIAKYSDHISTPVELYQETFEEVNDEEPQAANEGENAEGAESAEGEQKQKETKPVWKYVQVNNAQALWTRPAKDISDDEYKSFYRHTFNDYSEPLSWSHNKVEGELEYTSLLYIPSRAPMEMMQREPHLGLKLYVQRVFIMEEDDQFLPSYLRFVRGLVDTNALPLNVSRELLQDSRVTRKLKAALTKRALGMIEKLSTDKEKYATFVANFNDVLKEGLYENRDHSEQLLSLIRFASTADTSKSCNVSLDDYISRMKDKQKHIYYFTADDYDKVVNSPFLERLKSKGIEVLLLWKQPIDDWFCSMLQSYKDHTFIAANAYDLDLGELEDEQDKSAAEETEKEYESLVTRFKDALGSQVESVRVSTLLKEVPACLVSKSTAFSFQMKMMSKLQGLDLPAEKGVLELNPHHPLVEKASQESNEAVFKDYAQLIFEQASLAANGELKNPSSFIALMNRLLLGTSGEAAPAAQAEATPAEAEPKAEEQKPQNESSIEL</sequence>
<feature type="binding site" evidence="9">
    <location>
        <position position="33"/>
    </location>
    <ligand>
        <name>ATP</name>
        <dbReference type="ChEBI" id="CHEBI:30616"/>
    </ligand>
</feature>
<comment type="caution">
    <text evidence="8">Lacks conserved residue(s) required for the propagation of feature annotation.</text>
</comment>
<dbReference type="InterPro" id="IPR037196">
    <property type="entry name" value="HSP90_C"/>
</dbReference>
<dbReference type="Gene3D" id="3.30.230.80">
    <property type="match status" value="1"/>
</dbReference>
<dbReference type="NCBIfam" id="NF003555">
    <property type="entry name" value="PRK05218.1"/>
    <property type="match status" value="1"/>
</dbReference>
<keyword evidence="7 8" id="KW-0143">Chaperone</keyword>
<feature type="compositionally biased region" description="Acidic residues" evidence="10">
    <location>
        <begin position="229"/>
        <end position="238"/>
    </location>
</feature>
<feature type="binding site" evidence="9">
    <location>
        <begin position="99"/>
        <end position="100"/>
    </location>
    <ligand>
        <name>ATP</name>
        <dbReference type="ChEBI" id="CHEBI:30616"/>
    </ligand>
</feature>
<feature type="binding site" evidence="9">
    <location>
        <position position="37"/>
    </location>
    <ligand>
        <name>ATP</name>
        <dbReference type="ChEBI" id="CHEBI:30616"/>
    </ligand>
</feature>
<feature type="binding site" evidence="9">
    <location>
        <begin position="121"/>
        <end position="126"/>
    </location>
    <ligand>
        <name>ATP</name>
        <dbReference type="ChEBI" id="CHEBI:30616"/>
    </ligand>
</feature>
<evidence type="ECO:0000256" key="8">
    <source>
        <dbReference type="HAMAP-Rule" id="MF_00505"/>
    </source>
</evidence>
<reference evidence="11" key="2">
    <citation type="submission" date="2021-04" db="EMBL/GenBank/DDBJ databases">
        <authorList>
            <person name="Gilroy R."/>
        </authorList>
    </citation>
    <scope>NUCLEOTIDE SEQUENCE</scope>
    <source>
        <strain evidence="11">378</strain>
    </source>
</reference>
<comment type="function">
    <text evidence="8">Molecular chaperone. Has ATPase activity.</text>
</comment>
<comment type="subunit">
    <text evidence="8">Homodimer.</text>
</comment>
<feature type="region of interest" description="C" evidence="8">
    <location>
        <begin position="582"/>
        <end position="688"/>
    </location>
</feature>
<dbReference type="InterPro" id="IPR019805">
    <property type="entry name" value="Heat_shock_protein_90_CS"/>
</dbReference>
<dbReference type="CDD" id="cd16927">
    <property type="entry name" value="HATPase_Hsp90-like"/>
    <property type="match status" value="1"/>
</dbReference>
<dbReference type="Gene3D" id="1.20.120.790">
    <property type="entry name" value="Heat shock protein 90, C-terminal domain"/>
    <property type="match status" value="1"/>
</dbReference>
<feature type="binding site" evidence="9">
    <location>
        <position position="92"/>
    </location>
    <ligand>
        <name>ATP</name>
        <dbReference type="ChEBI" id="CHEBI:30616"/>
    </ligand>
</feature>
<dbReference type="InterPro" id="IPR001404">
    <property type="entry name" value="Hsp90_fam"/>
</dbReference>
<dbReference type="InterPro" id="IPR020568">
    <property type="entry name" value="Ribosomal_Su5_D2-typ_SF"/>
</dbReference>
<comment type="subcellular location">
    <subcellularLocation>
        <location evidence="1 8">Cytoplasm</location>
    </subcellularLocation>
</comment>
<dbReference type="GO" id="GO:0005737">
    <property type="term" value="C:cytoplasm"/>
    <property type="evidence" value="ECO:0007669"/>
    <property type="project" value="UniProtKB-SubCell"/>
</dbReference>
<dbReference type="Pfam" id="PF13589">
    <property type="entry name" value="HATPase_c_3"/>
    <property type="match status" value="1"/>
</dbReference>
<feature type="region of interest" description="A; substrate-binding" evidence="8">
    <location>
        <begin position="1"/>
        <end position="364"/>
    </location>
</feature>
<dbReference type="PROSITE" id="PS00298">
    <property type="entry name" value="HSP90"/>
    <property type="match status" value="1"/>
</dbReference>
<feature type="binding site" evidence="9">
    <location>
        <position position="173"/>
    </location>
    <ligand>
        <name>ATP</name>
        <dbReference type="ChEBI" id="CHEBI:30616"/>
    </ligand>
</feature>
<evidence type="ECO:0000256" key="2">
    <source>
        <dbReference type="ARBA" id="ARBA00008239"/>
    </source>
</evidence>
<keyword evidence="4 8" id="KW-0547">Nucleotide-binding</keyword>
<dbReference type="AlphaFoldDB" id="A0A948X1B6"/>
<proteinExistence type="inferred from homology"/>
<gene>
    <name evidence="8 11" type="primary">htpG</name>
    <name evidence="11" type="ORF">H9847_05140</name>
</gene>
<protein>
    <recommendedName>
        <fullName evidence="8">Chaperone protein HtpG</fullName>
    </recommendedName>
    <alternativeName>
        <fullName evidence="8">Heat shock protein HtpG</fullName>
    </alternativeName>
    <alternativeName>
        <fullName evidence="8">High temperature protein G</fullName>
    </alternativeName>
</protein>
<feature type="binding site" evidence="9">
    <location>
        <position position="84"/>
    </location>
    <ligand>
        <name>ATP</name>
        <dbReference type="ChEBI" id="CHEBI:30616"/>
    </ligand>
</feature>
<evidence type="ECO:0000313" key="11">
    <source>
        <dbReference type="EMBL" id="MBU3844241.1"/>
    </source>
</evidence>
<evidence type="ECO:0000256" key="1">
    <source>
        <dbReference type="ARBA" id="ARBA00004496"/>
    </source>
</evidence>
<feature type="binding site" evidence="9">
    <location>
        <position position="98"/>
    </location>
    <ligand>
        <name>ATP</name>
        <dbReference type="ChEBI" id="CHEBI:30616"/>
    </ligand>
</feature>
<keyword evidence="5 8" id="KW-0067">ATP-binding</keyword>
<evidence type="ECO:0000256" key="3">
    <source>
        <dbReference type="ARBA" id="ARBA00022490"/>
    </source>
</evidence>
<comment type="caution">
    <text evidence="11">The sequence shown here is derived from an EMBL/GenBank/DDBJ whole genome shotgun (WGS) entry which is preliminary data.</text>
</comment>
<evidence type="ECO:0000256" key="10">
    <source>
        <dbReference type="SAM" id="MobiDB-lite"/>
    </source>
</evidence>
<name>A0A948X1B6_9GAMM</name>
<evidence type="ECO:0000256" key="7">
    <source>
        <dbReference type="ARBA" id="ARBA00023186"/>
    </source>
</evidence>
<dbReference type="Proteomes" id="UP000733611">
    <property type="component" value="Unassembled WGS sequence"/>
</dbReference>
<feature type="binding site" evidence="9">
    <location>
        <position position="364"/>
    </location>
    <ligand>
        <name>ATP</name>
        <dbReference type="ChEBI" id="CHEBI:30616"/>
    </ligand>
</feature>
<feature type="region of interest" description="Disordered" evidence="10">
    <location>
        <begin position="657"/>
        <end position="688"/>
    </location>
</feature>
<keyword evidence="6 8" id="KW-0346">Stress response</keyword>
<dbReference type="PANTHER" id="PTHR11528">
    <property type="entry name" value="HEAT SHOCK PROTEIN 90 FAMILY MEMBER"/>
    <property type="match status" value="1"/>
</dbReference>
<evidence type="ECO:0000256" key="5">
    <source>
        <dbReference type="ARBA" id="ARBA00022840"/>
    </source>
</evidence>
<evidence type="ECO:0000256" key="4">
    <source>
        <dbReference type="ARBA" id="ARBA00022741"/>
    </source>
</evidence>
<dbReference type="GO" id="GO:0140662">
    <property type="term" value="F:ATP-dependent protein folding chaperone"/>
    <property type="evidence" value="ECO:0007669"/>
    <property type="project" value="InterPro"/>
</dbReference>
<reference evidence="11" key="1">
    <citation type="journal article" date="2021" name="PeerJ">
        <title>Extensive microbial diversity within the chicken gut microbiome revealed by metagenomics and culture.</title>
        <authorList>
            <person name="Gilroy R."/>
            <person name="Ravi A."/>
            <person name="Getino M."/>
            <person name="Pursley I."/>
            <person name="Horton D.L."/>
            <person name="Alikhan N.F."/>
            <person name="Baker D."/>
            <person name="Gharbi K."/>
            <person name="Hall N."/>
            <person name="Watson M."/>
            <person name="Adriaenssens E.M."/>
            <person name="Foster-Nyarko E."/>
            <person name="Jarju S."/>
            <person name="Secka A."/>
            <person name="Antonio M."/>
            <person name="Oren A."/>
            <person name="Chaudhuri R.R."/>
            <person name="La Ragione R."/>
            <person name="Hildebrand F."/>
            <person name="Pallen M.J."/>
        </authorList>
    </citation>
    <scope>NUCLEOTIDE SEQUENCE</scope>
    <source>
        <strain evidence="11">378</strain>
    </source>
</reference>
<dbReference type="HAMAP" id="MF_00505">
    <property type="entry name" value="HSP90"/>
    <property type="match status" value="1"/>
</dbReference>
<dbReference type="Pfam" id="PF00183">
    <property type="entry name" value="HSP90"/>
    <property type="match status" value="1"/>
</dbReference>
<dbReference type="SUPFAM" id="SSF54211">
    <property type="entry name" value="Ribosomal protein S5 domain 2-like"/>
    <property type="match status" value="1"/>
</dbReference>
<feature type="binding site" evidence="9">
    <location>
        <position position="79"/>
    </location>
    <ligand>
        <name>ATP</name>
        <dbReference type="ChEBI" id="CHEBI:30616"/>
    </ligand>
</feature>
<dbReference type="GO" id="GO:0005524">
    <property type="term" value="F:ATP binding"/>
    <property type="evidence" value="ECO:0007669"/>
    <property type="project" value="UniProtKB-UniRule"/>
</dbReference>
<evidence type="ECO:0000313" key="12">
    <source>
        <dbReference type="Proteomes" id="UP000733611"/>
    </source>
</evidence>
<evidence type="ECO:0000256" key="6">
    <source>
        <dbReference type="ARBA" id="ARBA00023016"/>
    </source>
</evidence>
<dbReference type="GO" id="GO:0016887">
    <property type="term" value="F:ATP hydrolysis activity"/>
    <property type="evidence" value="ECO:0007669"/>
    <property type="project" value="InterPro"/>
</dbReference>
<dbReference type="PRINTS" id="PR00775">
    <property type="entry name" value="HEATSHOCK90"/>
</dbReference>
<dbReference type="Gene3D" id="3.30.565.10">
    <property type="entry name" value="Histidine kinase-like ATPase, C-terminal domain"/>
    <property type="match status" value="1"/>
</dbReference>
<dbReference type="InterPro" id="IPR020575">
    <property type="entry name" value="Hsp90_N"/>
</dbReference>
<dbReference type="SUPFAM" id="SSF110942">
    <property type="entry name" value="HSP90 C-terminal domain"/>
    <property type="match status" value="1"/>
</dbReference>
<dbReference type="SUPFAM" id="SSF55874">
    <property type="entry name" value="ATPase domain of HSP90 chaperone/DNA topoisomerase II/histidine kinase"/>
    <property type="match status" value="1"/>
</dbReference>
<dbReference type="FunFam" id="3.30.565.10:FF:000009">
    <property type="entry name" value="Molecular chaperone HtpG"/>
    <property type="match status" value="1"/>
</dbReference>
<dbReference type="GO" id="GO:0051082">
    <property type="term" value="F:unfolded protein binding"/>
    <property type="evidence" value="ECO:0007669"/>
    <property type="project" value="UniProtKB-UniRule"/>
</dbReference>
<dbReference type="InterPro" id="IPR036890">
    <property type="entry name" value="HATPase_C_sf"/>
</dbReference>
<feature type="region of interest" description="Disordered" evidence="10">
    <location>
        <begin position="215"/>
        <end position="246"/>
    </location>
</feature>
<organism evidence="11 12">
    <name type="scientific">Candidatus Anaerobiospirillum pullicola</name>
    <dbReference type="NCBI Taxonomy" id="2838451"/>
    <lineage>
        <taxon>Bacteria</taxon>
        <taxon>Pseudomonadati</taxon>
        <taxon>Pseudomonadota</taxon>
        <taxon>Gammaproteobacteria</taxon>
        <taxon>Aeromonadales</taxon>
        <taxon>Succinivibrionaceae</taxon>
        <taxon>Anaerobiospirillum</taxon>
    </lineage>
</organism>
<dbReference type="PIRSF" id="PIRSF002583">
    <property type="entry name" value="Hsp90"/>
    <property type="match status" value="1"/>
</dbReference>
<evidence type="ECO:0000256" key="9">
    <source>
        <dbReference type="PIRSR" id="PIRSR002583-1"/>
    </source>
</evidence>
<keyword evidence="3 8" id="KW-0963">Cytoplasm</keyword>
<feature type="compositionally biased region" description="Low complexity" evidence="10">
    <location>
        <begin position="657"/>
        <end position="670"/>
    </location>
</feature>
<comment type="similarity">
    <text evidence="2 8">Belongs to the heat shock protein 90 family.</text>
</comment>
<dbReference type="EMBL" id="JAHLFE010000103">
    <property type="protein sequence ID" value="MBU3844241.1"/>
    <property type="molecule type" value="Genomic_DNA"/>
</dbReference>
<feature type="compositionally biased region" description="Basic and acidic residues" evidence="10">
    <location>
        <begin position="671"/>
        <end position="680"/>
    </location>
</feature>
<dbReference type="Gene3D" id="3.40.50.11260">
    <property type="match status" value="1"/>
</dbReference>
<accession>A0A948X1B6</accession>